<name>A0ABS2CP16_9MICO</name>
<accession>A0ABS2CP16</accession>
<dbReference type="InterPro" id="IPR015943">
    <property type="entry name" value="WD40/YVTN_repeat-like_dom_sf"/>
</dbReference>
<reference evidence="2" key="1">
    <citation type="submission" date="2021-02" db="EMBL/GenBank/DDBJ databases">
        <title>Phycicoccus sp. MQZ13P-5T, whole genome shotgun sequence.</title>
        <authorList>
            <person name="Tuo L."/>
        </authorList>
    </citation>
    <scope>NUCLEOTIDE SEQUENCE</scope>
    <source>
        <strain evidence="2">MQZ13P-5</strain>
    </source>
</reference>
<sequence length="367" mass="38134">MRAILRTVLTTVSAAALVAGPVALAAPAGADGHHDRGHTPRFTTRVLDPDQSFRGLDAVDARTAWVSGGSITEGGAGGVWRTTDGGAHWQDVSPPQTTGLNFRDVEARSATEASILSIGPGEDSRILRTTDGGRTWTETFRNTEPTAFYNCLAFFPGGRHGLAVSDPVDGHFRIAATDDGGRSWRVLPSRGMPEADGEANFSASGECLTVSGHDAWFGSGGERSRVFHSTDLGRTWRAAPSRIPPGEAAGVFALAFRTPHQGIAVGGDFAAPDDGADAVSTTRDGRTWRGAGDLEHLGEDVTWLPGTRSAVLVVGESGEVGGVSVSPDGGHHWVRLSDTGFHTLDCTADGSCWAAGGAGGVARASVR</sequence>
<feature type="signal peptide" evidence="1">
    <location>
        <begin position="1"/>
        <end position="25"/>
    </location>
</feature>
<dbReference type="EMBL" id="JAFDVD010000015">
    <property type="protein sequence ID" value="MBM6401530.1"/>
    <property type="molecule type" value="Genomic_DNA"/>
</dbReference>
<dbReference type="Proteomes" id="UP001430172">
    <property type="component" value="Unassembled WGS sequence"/>
</dbReference>
<evidence type="ECO:0000313" key="3">
    <source>
        <dbReference type="Proteomes" id="UP001430172"/>
    </source>
</evidence>
<gene>
    <name evidence="2" type="ORF">JQN70_14110</name>
</gene>
<evidence type="ECO:0000313" key="2">
    <source>
        <dbReference type="EMBL" id="MBM6401530.1"/>
    </source>
</evidence>
<dbReference type="RefSeq" id="WP_204131993.1">
    <property type="nucleotide sequence ID" value="NZ_JAFDVD010000015.1"/>
</dbReference>
<comment type="caution">
    <text evidence="2">The sequence shown here is derived from an EMBL/GenBank/DDBJ whole genome shotgun (WGS) entry which is preliminary data.</text>
</comment>
<keyword evidence="3" id="KW-1185">Reference proteome</keyword>
<proteinExistence type="predicted"/>
<dbReference type="Gene3D" id="2.130.10.10">
    <property type="entry name" value="YVTN repeat-like/Quinoprotein amine dehydrogenase"/>
    <property type="match status" value="2"/>
</dbReference>
<dbReference type="PANTHER" id="PTHR47199">
    <property type="entry name" value="PHOTOSYSTEM II STABILITY/ASSEMBLY FACTOR HCF136, CHLOROPLASTIC"/>
    <property type="match status" value="1"/>
</dbReference>
<keyword evidence="1" id="KW-0732">Signal</keyword>
<dbReference type="CDD" id="cd15482">
    <property type="entry name" value="Sialidase_non-viral"/>
    <property type="match status" value="2"/>
</dbReference>
<feature type="chain" id="PRO_5046777411" evidence="1">
    <location>
        <begin position="26"/>
        <end position="367"/>
    </location>
</feature>
<evidence type="ECO:0000256" key="1">
    <source>
        <dbReference type="SAM" id="SignalP"/>
    </source>
</evidence>
<protein>
    <submittedName>
        <fullName evidence="2">Oxidoreductase</fullName>
    </submittedName>
</protein>
<organism evidence="2 3">
    <name type="scientific">Phycicoccus sonneratiae</name>
    <dbReference type="NCBI Taxonomy" id="2807628"/>
    <lineage>
        <taxon>Bacteria</taxon>
        <taxon>Bacillati</taxon>
        <taxon>Actinomycetota</taxon>
        <taxon>Actinomycetes</taxon>
        <taxon>Micrococcales</taxon>
        <taxon>Intrasporangiaceae</taxon>
        <taxon>Phycicoccus</taxon>
    </lineage>
</organism>
<dbReference type="PANTHER" id="PTHR47199:SF2">
    <property type="entry name" value="PHOTOSYSTEM II STABILITY_ASSEMBLY FACTOR HCF136, CHLOROPLASTIC"/>
    <property type="match status" value="1"/>
</dbReference>
<dbReference type="SUPFAM" id="SSF110296">
    <property type="entry name" value="Oligoxyloglucan reducing end-specific cellobiohydrolase"/>
    <property type="match status" value="1"/>
</dbReference>